<reference evidence="11 12" key="1">
    <citation type="submission" date="2020-04" db="EMBL/GenBank/DDBJ databases">
        <authorList>
            <person name="Laetsch R D."/>
            <person name="Stevens L."/>
            <person name="Kumar S."/>
            <person name="Blaxter L. M."/>
        </authorList>
    </citation>
    <scope>NUCLEOTIDE SEQUENCE [LARGE SCALE GENOMIC DNA]</scope>
</reference>
<feature type="compositionally biased region" description="Acidic residues" evidence="8">
    <location>
        <begin position="712"/>
        <end position="754"/>
    </location>
</feature>
<keyword evidence="4" id="KW-0949">S-adenosyl-L-methionine</keyword>
<dbReference type="InterPro" id="IPR033467">
    <property type="entry name" value="Tesmin/TSO1-like_CXC"/>
</dbReference>
<evidence type="ECO:0000256" key="4">
    <source>
        <dbReference type="ARBA" id="ARBA00022691"/>
    </source>
</evidence>
<feature type="domain" description="CXC" evidence="10">
    <location>
        <begin position="452"/>
        <end position="557"/>
    </location>
</feature>
<keyword evidence="3" id="KW-0808">Transferase</keyword>
<keyword evidence="6" id="KW-0804">Transcription</keyword>
<dbReference type="GO" id="GO:0003682">
    <property type="term" value="F:chromatin binding"/>
    <property type="evidence" value="ECO:0007669"/>
    <property type="project" value="TreeGrafter"/>
</dbReference>
<dbReference type="SMART" id="SM01114">
    <property type="entry name" value="CXC"/>
    <property type="match status" value="1"/>
</dbReference>
<comment type="catalytic activity">
    <reaction evidence="7">
        <text>L-lysyl(27)-[histone H3] + 3 S-adenosyl-L-methionine = N(6),N(6),N(6)-trimethyl-L-lysyl(27)-[histone H3] + 3 S-adenosyl-L-homocysteine + 3 H(+)</text>
        <dbReference type="Rhea" id="RHEA:60292"/>
        <dbReference type="Rhea" id="RHEA-COMP:15535"/>
        <dbReference type="Rhea" id="RHEA-COMP:15548"/>
        <dbReference type="ChEBI" id="CHEBI:15378"/>
        <dbReference type="ChEBI" id="CHEBI:29969"/>
        <dbReference type="ChEBI" id="CHEBI:57856"/>
        <dbReference type="ChEBI" id="CHEBI:59789"/>
        <dbReference type="ChEBI" id="CHEBI:61961"/>
        <dbReference type="EC" id="2.1.1.356"/>
    </reaction>
</comment>
<dbReference type="PANTHER" id="PTHR45747">
    <property type="entry name" value="HISTONE-LYSINE N-METHYLTRANSFERASE E(Z)"/>
    <property type="match status" value="1"/>
</dbReference>
<organism evidence="11 12">
    <name type="scientific">Caenorhabditis bovis</name>
    <dbReference type="NCBI Taxonomy" id="2654633"/>
    <lineage>
        <taxon>Eukaryota</taxon>
        <taxon>Metazoa</taxon>
        <taxon>Ecdysozoa</taxon>
        <taxon>Nematoda</taxon>
        <taxon>Chromadorea</taxon>
        <taxon>Rhabditida</taxon>
        <taxon>Rhabditina</taxon>
        <taxon>Rhabditomorpha</taxon>
        <taxon>Rhabditoidea</taxon>
        <taxon>Rhabditidae</taxon>
        <taxon>Peloderinae</taxon>
        <taxon>Caenorhabditis</taxon>
    </lineage>
</organism>
<keyword evidence="5" id="KW-0805">Transcription regulation</keyword>
<dbReference type="PANTHER" id="PTHR45747:SF4">
    <property type="entry name" value="HISTONE-LYSINE N-METHYLTRANSFERASE E(Z)"/>
    <property type="match status" value="1"/>
</dbReference>
<dbReference type="Pfam" id="PF18264">
    <property type="entry name" value="preSET_CXC"/>
    <property type="match status" value="1"/>
</dbReference>
<dbReference type="CDD" id="cd10519">
    <property type="entry name" value="SET_EZH"/>
    <property type="match status" value="1"/>
</dbReference>
<evidence type="ECO:0000313" key="12">
    <source>
        <dbReference type="Proteomes" id="UP000494206"/>
    </source>
</evidence>
<dbReference type="GO" id="GO:0035098">
    <property type="term" value="C:ESC/E(Z) complex"/>
    <property type="evidence" value="ECO:0007669"/>
    <property type="project" value="TreeGrafter"/>
</dbReference>
<dbReference type="Proteomes" id="UP000494206">
    <property type="component" value="Unassembled WGS sequence"/>
</dbReference>
<feature type="region of interest" description="Disordered" evidence="8">
    <location>
        <begin position="697"/>
        <end position="801"/>
    </location>
</feature>
<dbReference type="InterPro" id="IPR026489">
    <property type="entry name" value="CXC_dom"/>
</dbReference>
<dbReference type="SUPFAM" id="SSF82199">
    <property type="entry name" value="SET domain"/>
    <property type="match status" value="1"/>
</dbReference>
<dbReference type="PROSITE" id="PS51633">
    <property type="entry name" value="CXC"/>
    <property type="match status" value="1"/>
</dbReference>
<evidence type="ECO:0000256" key="6">
    <source>
        <dbReference type="ARBA" id="ARBA00023163"/>
    </source>
</evidence>
<dbReference type="InterPro" id="IPR001214">
    <property type="entry name" value="SET_dom"/>
</dbReference>
<dbReference type="EMBL" id="CADEPM010000005">
    <property type="protein sequence ID" value="CAB3406276.1"/>
    <property type="molecule type" value="Genomic_DNA"/>
</dbReference>
<dbReference type="GO" id="GO:0032259">
    <property type="term" value="P:methylation"/>
    <property type="evidence" value="ECO:0007669"/>
    <property type="project" value="UniProtKB-KW"/>
</dbReference>
<gene>
    <name evidence="11" type="ORF">CBOVIS_LOCUS8370</name>
</gene>
<dbReference type="Gene3D" id="2.170.270.10">
    <property type="entry name" value="SET domain"/>
    <property type="match status" value="1"/>
</dbReference>
<dbReference type="SMART" id="SM00317">
    <property type="entry name" value="SET"/>
    <property type="match status" value="1"/>
</dbReference>
<feature type="region of interest" description="Disordered" evidence="8">
    <location>
        <begin position="1"/>
        <end position="24"/>
    </location>
</feature>
<sequence length="801" mass="92827">MANTRSKMATQANEAAQSVPSPVRHIRPSRMVKAPRAKNEQNSNKDTMEIVENCLHDKRETIVENDLYPIELIRDISLEIRRNYIDVSKQLNESIKEELQSDVTALINQKPEFFKGPPRPPFTIYRKKGRQSDSDHYVTPVCLPSTDGFPVMSYWVHVESNIRGEESLRLTHMPYLDEDQNDDDICESIFKLFEEGIHGYSENWRYMNDWLLYEVFNRVFQKYQKDRRDEFLFAFYQLFPNKYSKSQLPFAYEELIEKWRTGVKKVITEGLQLNKFSYPPLAALDPNSIEEMNCLQCITFDCPAHGFNPLAPERFQSGAWIRAILPLPSSNSKNAAKCGDKCYKTLERKKVFEILGIGDKPGEKLDVHFEKHELVRCSEERGSTFITTFSYTGETAVDFCEFVKAFNSGEKLYTCLQAYELVLGFCRFPSEQRLFADKPKIKVPATQMQRMFRHQTWSNGIGKIENVHRLIPCDHEGPCDKRNVKCTCRRNKVCTKFCGCEDTCRMKFPGCRCAPGQCRTKQCQCFFAKWECDPAICKTCRCDSVNINDKSVCRNMSITRGAQKKIKVMTSQVAGWGAFIMENAEKGDFISEYTGELVSSQECERRGNIYDKFKTSYIFALNREQGIDANNMGNMIRFANHSDKDSNCYAKIILVNGEHRIGIFARKDLKYGDELLFDYSYNMKQKMMYVSNDRFGKKMKSNGKRSAKKENESDEGSDEENDEDEEEEEEEEEEELEEDELEDEEEEEDDEEEKDVDKTTKTLSGELDSVVEFQSKSVEISVKGTAKRRKIEETKSRRARN</sequence>
<evidence type="ECO:0000256" key="3">
    <source>
        <dbReference type="ARBA" id="ARBA00022679"/>
    </source>
</evidence>
<dbReference type="EC" id="2.1.1.356" evidence="1"/>
<dbReference type="InterPro" id="IPR041355">
    <property type="entry name" value="Pre-SET_CXC"/>
</dbReference>
<evidence type="ECO:0000256" key="2">
    <source>
        <dbReference type="ARBA" id="ARBA00022603"/>
    </source>
</evidence>
<dbReference type="PROSITE" id="PS50280">
    <property type="entry name" value="SET"/>
    <property type="match status" value="1"/>
</dbReference>
<comment type="caution">
    <text evidence="11">The sequence shown here is derived from an EMBL/GenBank/DDBJ whole genome shotgun (WGS) entry which is preliminary data.</text>
</comment>
<dbReference type="Pfam" id="PF00856">
    <property type="entry name" value="SET"/>
    <property type="match status" value="1"/>
</dbReference>
<dbReference type="AlphaFoldDB" id="A0A8S1ERJ8"/>
<dbReference type="OrthoDB" id="6141102at2759"/>
<evidence type="ECO:0000256" key="7">
    <source>
        <dbReference type="ARBA" id="ARBA00048568"/>
    </source>
</evidence>
<protein>
    <recommendedName>
        <fullName evidence="1">[histone H3]-lysine(27) N-trimethyltransferase</fullName>
        <ecNumber evidence="1">2.1.1.356</ecNumber>
    </recommendedName>
</protein>
<keyword evidence="12" id="KW-1185">Reference proteome</keyword>
<evidence type="ECO:0000259" key="10">
    <source>
        <dbReference type="PROSITE" id="PS51633"/>
    </source>
</evidence>
<feature type="compositionally biased region" description="Basic residues" evidence="8">
    <location>
        <begin position="697"/>
        <end position="707"/>
    </location>
</feature>
<dbReference type="GO" id="GO:0140951">
    <property type="term" value="F:histone H3K27 trimethyltransferase activity"/>
    <property type="evidence" value="ECO:0007669"/>
    <property type="project" value="UniProtKB-EC"/>
</dbReference>
<dbReference type="InterPro" id="IPR045318">
    <property type="entry name" value="EZH1/2-like"/>
</dbReference>
<feature type="compositionally biased region" description="Polar residues" evidence="8">
    <location>
        <begin position="1"/>
        <end position="20"/>
    </location>
</feature>
<proteinExistence type="predicted"/>
<evidence type="ECO:0000313" key="11">
    <source>
        <dbReference type="EMBL" id="CAB3406276.1"/>
    </source>
</evidence>
<dbReference type="FunFam" id="2.170.270.10:FF:000001">
    <property type="entry name" value="Putative histone-lysine N-methyltransferase EZH2"/>
    <property type="match status" value="1"/>
</dbReference>
<evidence type="ECO:0000256" key="5">
    <source>
        <dbReference type="ARBA" id="ARBA00023015"/>
    </source>
</evidence>
<name>A0A8S1ERJ8_9PELO</name>
<dbReference type="GO" id="GO:0031507">
    <property type="term" value="P:heterochromatin formation"/>
    <property type="evidence" value="ECO:0007669"/>
    <property type="project" value="TreeGrafter"/>
</dbReference>
<dbReference type="InterPro" id="IPR046341">
    <property type="entry name" value="SET_dom_sf"/>
</dbReference>
<evidence type="ECO:0000259" key="9">
    <source>
        <dbReference type="PROSITE" id="PS50280"/>
    </source>
</evidence>
<keyword evidence="2" id="KW-0489">Methyltransferase</keyword>
<feature type="domain" description="SET" evidence="9">
    <location>
        <begin position="564"/>
        <end position="680"/>
    </location>
</feature>
<evidence type="ECO:0000256" key="1">
    <source>
        <dbReference type="ARBA" id="ARBA00012186"/>
    </source>
</evidence>
<feature type="compositionally biased region" description="Basic and acidic residues" evidence="8">
    <location>
        <begin position="790"/>
        <end position="801"/>
    </location>
</feature>
<accession>A0A8S1ERJ8</accession>
<evidence type="ECO:0000256" key="8">
    <source>
        <dbReference type="SAM" id="MobiDB-lite"/>
    </source>
</evidence>